<evidence type="ECO:0000313" key="8">
    <source>
        <dbReference type="Proteomes" id="UP000317722"/>
    </source>
</evidence>
<feature type="transmembrane region" description="Helical" evidence="5">
    <location>
        <begin position="77"/>
        <end position="95"/>
    </location>
</feature>
<evidence type="ECO:0000256" key="4">
    <source>
        <dbReference type="ARBA" id="ARBA00023136"/>
    </source>
</evidence>
<dbReference type="Proteomes" id="UP000317722">
    <property type="component" value="Unassembled WGS sequence"/>
</dbReference>
<protein>
    <submittedName>
        <fullName evidence="7">MFS transporter</fullName>
    </submittedName>
</protein>
<gene>
    <name evidence="7" type="ORF">EAH86_18775</name>
</gene>
<evidence type="ECO:0000256" key="2">
    <source>
        <dbReference type="ARBA" id="ARBA00022692"/>
    </source>
</evidence>
<dbReference type="SUPFAM" id="SSF103473">
    <property type="entry name" value="MFS general substrate transporter"/>
    <property type="match status" value="1"/>
</dbReference>
<dbReference type="GO" id="GO:0022857">
    <property type="term" value="F:transmembrane transporter activity"/>
    <property type="evidence" value="ECO:0007669"/>
    <property type="project" value="InterPro"/>
</dbReference>
<feature type="transmembrane region" description="Helical" evidence="5">
    <location>
        <begin position="270"/>
        <end position="287"/>
    </location>
</feature>
<keyword evidence="2 5" id="KW-0812">Transmembrane</keyword>
<comment type="subcellular location">
    <subcellularLocation>
        <location evidence="1">Cell membrane</location>
        <topology evidence="1">Multi-pass membrane protein</topology>
    </subcellularLocation>
</comment>
<dbReference type="AlphaFoldDB" id="A0A502CLD7"/>
<evidence type="ECO:0000256" key="5">
    <source>
        <dbReference type="SAM" id="Phobius"/>
    </source>
</evidence>
<dbReference type="PANTHER" id="PTHR23514:SF13">
    <property type="entry name" value="INNER MEMBRANE PROTEIN YBJJ"/>
    <property type="match status" value="1"/>
</dbReference>
<organism evidence="7 8">
    <name type="scientific">Pedococcus bigeumensis</name>
    <dbReference type="NCBI Taxonomy" id="433644"/>
    <lineage>
        <taxon>Bacteria</taxon>
        <taxon>Bacillati</taxon>
        <taxon>Actinomycetota</taxon>
        <taxon>Actinomycetes</taxon>
        <taxon>Micrococcales</taxon>
        <taxon>Intrasporangiaceae</taxon>
        <taxon>Pedococcus</taxon>
    </lineage>
</organism>
<dbReference type="InterPro" id="IPR051788">
    <property type="entry name" value="MFS_Transporter"/>
</dbReference>
<keyword evidence="3 5" id="KW-1133">Transmembrane helix</keyword>
<evidence type="ECO:0000259" key="6">
    <source>
        <dbReference type="PROSITE" id="PS50850"/>
    </source>
</evidence>
<keyword evidence="4 5" id="KW-0472">Membrane</keyword>
<dbReference type="PROSITE" id="PS50850">
    <property type="entry name" value="MFS"/>
    <property type="match status" value="1"/>
</dbReference>
<dbReference type="GO" id="GO:0005886">
    <property type="term" value="C:plasma membrane"/>
    <property type="evidence" value="ECO:0007669"/>
    <property type="project" value="UniProtKB-SubCell"/>
</dbReference>
<dbReference type="EMBL" id="RCZM01000007">
    <property type="protein sequence ID" value="TPG13380.1"/>
    <property type="molecule type" value="Genomic_DNA"/>
</dbReference>
<feature type="transmembrane region" description="Helical" evidence="5">
    <location>
        <begin position="342"/>
        <end position="359"/>
    </location>
</feature>
<feature type="transmembrane region" description="Helical" evidence="5">
    <location>
        <begin position="201"/>
        <end position="217"/>
    </location>
</feature>
<reference evidence="7 8" key="1">
    <citation type="journal article" date="2019" name="Environ. Microbiol.">
        <title>Species interactions and distinct microbial communities in high Arctic permafrost affected cryosols are associated with the CH4 and CO2 gas fluxes.</title>
        <authorList>
            <person name="Altshuler I."/>
            <person name="Hamel J."/>
            <person name="Turney S."/>
            <person name="Magnuson E."/>
            <person name="Levesque R."/>
            <person name="Greer C."/>
            <person name="Whyte L.G."/>
        </authorList>
    </citation>
    <scope>NUCLEOTIDE SEQUENCE [LARGE SCALE GENOMIC DNA]</scope>
    <source>
        <strain evidence="7 8">S9.3A</strain>
    </source>
</reference>
<dbReference type="Gene3D" id="1.20.1250.20">
    <property type="entry name" value="MFS general substrate transporter like domains"/>
    <property type="match status" value="2"/>
</dbReference>
<accession>A0A502CLD7</accession>
<feature type="domain" description="Major facilitator superfamily (MFS) profile" evidence="6">
    <location>
        <begin position="204"/>
        <end position="395"/>
    </location>
</feature>
<dbReference type="RefSeq" id="WP_170212829.1">
    <property type="nucleotide sequence ID" value="NZ_RCZM01000007.1"/>
</dbReference>
<dbReference type="PANTHER" id="PTHR23514">
    <property type="entry name" value="BYPASS OF STOP CODON PROTEIN 6"/>
    <property type="match status" value="1"/>
</dbReference>
<sequence length="395" mass="40511">MTTDATILRSHRLGIAGAFAVQGLLFISVTTRLPRFQERWDLSELFVTALLLMVVLLAGAGSVLAEAGAKRGGSAHVLRVAFTLIAIGLALVAVAPTRPVAIAGLAVYGLGLGGVDAASNMQAVALEHRWGRTILPSFHGAWTLGGIVGSVIAIAASNLSITASLLPLAVVALVMLRAPLLPPEQTAGADAPPTVAVDIPWRRIGLIGAAMVLFYMVDTAATTWGPVFLKAAHGAPGWLLPMATLPYLLASGATRLVGDGLVDRFGSVRLLRVGAVVACLGLAVVVFSPTWPLAVVGFTIVGASVAVIAPLSFSAAAVVAGTGVDEASRRARVDAVIARFNQFNYVGGLLGAVLTGAVGQDNLRLGFAVPMVLVLLILPLAGVFRAEPAARHTSA</sequence>
<feature type="transmembrane region" description="Helical" evidence="5">
    <location>
        <begin position="237"/>
        <end position="258"/>
    </location>
</feature>
<keyword evidence="8" id="KW-1185">Reference proteome</keyword>
<dbReference type="InterPro" id="IPR036259">
    <property type="entry name" value="MFS_trans_sf"/>
</dbReference>
<evidence type="ECO:0000256" key="1">
    <source>
        <dbReference type="ARBA" id="ARBA00004651"/>
    </source>
</evidence>
<proteinExistence type="predicted"/>
<comment type="caution">
    <text evidence="7">The sequence shown here is derived from an EMBL/GenBank/DDBJ whole genome shotgun (WGS) entry which is preliminary data.</text>
</comment>
<feature type="transmembrane region" description="Helical" evidence="5">
    <location>
        <begin position="293"/>
        <end position="321"/>
    </location>
</feature>
<feature type="transmembrane region" description="Helical" evidence="5">
    <location>
        <begin position="365"/>
        <end position="384"/>
    </location>
</feature>
<evidence type="ECO:0000313" key="7">
    <source>
        <dbReference type="EMBL" id="TPG13380.1"/>
    </source>
</evidence>
<feature type="transmembrane region" description="Helical" evidence="5">
    <location>
        <begin position="45"/>
        <end position="65"/>
    </location>
</feature>
<evidence type="ECO:0000256" key="3">
    <source>
        <dbReference type="ARBA" id="ARBA00022989"/>
    </source>
</evidence>
<feature type="transmembrane region" description="Helical" evidence="5">
    <location>
        <begin position="12"/>
        <end position="33"/>
    </location>
</feature>
<dbReference type="InterPro" id="IPR020846">
    <property type="entry name" value="MFS_dom"/>
</dbReference>
<name>A0A502CLD7_9MICO</name>